<dbReference type="PANTHER" id="PTHR30086:SF20">
    <property type="entry name" value="ARGININE EXPORTER PROTEIN ARGO-RELATED"/>
    <property type="match status" value="1"/>
</dbReference>
<evidence type="ECO:0000256" key="5">
    <source>
        <dbReference type="ARBA" id="ARBA00023136"/>
    </source>
</evidence>
<comment type="caution">
    <text evidence="7">The sequence shown here is derived from an EMBL/GenBank/DDBJ whole genome shotgun (WGS) entry which is preliminary data.</text>
</comment>
<protein>
    <submittedName>
        <fullName evidence="7">LysE family translocator</fullName>
    </submittedName>
</protein>
<evidence type="ECO:0000256" key="3">
    <source>
        <dbReference type="ARBA" id="ARBA00022692"/>
    </source>
</evidence>
<feature type="transmembrane region" description="Helical" evidence="6">
    <location>
        <begin position="69"/>
        <end position="89"/>
    </location>
</feature>
<dbReference type="GO" id="GO:0015171">
    <property type="term" value="F:amino acid transmembrane transporter activity"/>
    <property type="evidence" value="ECO:0007669"/>
    <property type="project" value="TreeGrafter"/>
</dbReference>
<keyword evidence="4 6" id="KW-1133">Transmembrane helix</keyword>
<feature type="transmembrane region" description="Helical" evidence="6">
    <location>
        <begin position="115"/>
        <end position="140"/>
    </location>
</feature>
<keyword evidence="5 6" id="KW-0472">Membrane</keyword>
<feature type="transmembrane region" description="Helical" evidence="6">
    <location>
        <begin position="40"/>
        <end position="63"/>
    </location>
</feature>
<dbReference type="Proteomes" id="UP000249065">
    <property type="component" value="Unassembled WGS sequence"/>
</dbReference>
<evidence type="ECO:0000313" key="8">
    <source>
        <dbReference type="Proteomes" id="UP000249065"/>
    </source>
</evidence>
<evidence type="ECO:0000256" key="4">
    <source>
        <dbReference type="ARBA" id="ARBA00022989"/>
    </source>
</evidence>
<dbReference type="Pfam" id="PF01810">
    <property type="entry name" value="LysE"/>
    <property type="match status" value="1"/>
</dbReference>
<organism evidence="7 8">
    <name type="scientific">Roseicella frigidaeris</name>
    <dbReference type="NCBI Taxonomy" id="2230885"/>
    <lineage>
        <taxon>Bacteria</taxon>
        <taxon>Pseudomonadati</taxon>
        <taxon>Pseudomonadota</taxon>
        <taxon>Alphaproteobacteria</taxon>
        <taxon>Acetobacterales</taxon>
        <taxon>Roseomonadaceae</taxon>
        <taxon>Roseicella</taxon>
    </lineage>
</organism>
<dbReference type="PANTHER" id="PTHR30086">
    <property type="entry name" value="ARGININE EXPORTER PROTEIN ARGO"/>
    <property type="match status" value="1"/>
</dbReference>
<feature type="transmembrane region" description="Helical" evidence="6">
    <location>
        <begin position="152"/>
        <end position="172"/>
    </location>
</feature>
<reference evidence="8" key="1">
    <citation type="submission" date="2018-06" db="EMBL/GenBank/DDBJ databases">
        <authorList>
            <person name="Khan S.A."/>
        </authorList>
    </citation>
    <scope>NUCLEOTIDE SEQUENCE [LARGE SCALE GENOMIC DNA]</scope>
    <source>
        <strain evidence="8">DB-1506</strain>
    </source>
</reference>
<keyword evidence="3 6" id="KW-0812">Transmembrane</keyword>
<sequence length="219" mass="21425">MPQGVAEFLFLSLAVMATPGPAVAHVLASALLGGARLAGAAMAGLILGHCVTISLSLTAGAALMASPALLAAGQGAAAAVLLLLGLRLLRRGLDRAGAAAVGGAAPRWPESRIGVVAGGFVMTLGNPLSLSFAVSAAAGFLDPAHPHLPQSLVLGGAYIGAAAAVYATYAALAAMARGRVLGAVARRQGPMRLAAGLVMLAAAGIIGLRSARLLEASMP</sequence>
<feature type="transmembrane region" description="Helical" evidence="6">
    <location>
        <begin position="6"/>
        <end position="28"/>
    </location>
</feature>
<accession>A0A327M5Y7</accession>
<keyword evidence="2" id="KW-1003">Cell membrane</keyword>
<comment type="subcellular location">
    <subcellularLocation>
        <location evidence="1">Cell membrane</location>
        <topology evidence="1">Multi-pass membrane protein</topology>
    </subcellularLocation>
</comment>
<keyword evidence="8" id="KW-1185">Reference proteome</keyword>
<dbReference type="EMBL" id="QLIX01000013">
    <property type="protein sequence ID" value="RAI57835.1"/>
    <property type="molecule type" value="Genomic_DNA"/>
</dbReference>
<gene>
    <name evidence="7" type="ORF">DOO78_16435</name>
</gene>
<dbReference type="AlphaFoldDB" id="A0A327M5Y7"/>
<feature type="transmembrane region" description="Helical" evidence="6">
    <location>
        <begin position="193"/>
        <end position="211"/>
    </location>
</feature>
<evidence type="ECO:0000256" key="1">
    <source>
        <dbReference type="ARBA" id="ARBA00004651"/>
    </source>
</evidence>
<evidence type="ECO:0000313" key="7">
    <source>
        <dbReference type="EMBL" id="RAI57835.1"/>
    </source>
</evidence>
<proteinExistence type="predicted"/>
<name>A0A327M5Y7_9PROT</name>
<dbReference type="GO" id="GO:0005886">
    <property type="term" value="C:plasma membrane"/>
    <property type="evidence" value="ECO:0007669"/>
    <property type="project" value="UniProtKB-SubCell"/>
</dbReference>
<evidence type="ECO:0000256" key="6">
    <source>
        <dbReference type="SAM" id="Phobius"/>
    </source>
</evidence>
<dbReference type="RefSeq" id="WP_111470952.1">
    <property type="nucleotide sequence ID" value="NZ_QLIX01000013.1"/>
</dbReference>
<dbReference type="InterPro" id="IPR001123">
    <property type="entry name" value="LeuE-type"/>
</dbReference>
<evidence type="ECO:0000256" key="2">
    <source>
        <dbReference type="ARBA" id="ARBA00022475"/>
    </source>
</evidence>